<name>L1JMK8_GUITC</name>
<evidence type="ECO:0000313" key="3">
    <source>
        <dbReference type="Proteomes" id="UP000011087"/>
    </source>
</evidence>
<dbReference type="HOGENOM" id="CLU_2445444_0_0_1"/>
<reference evidence="1 3" key="1">
    <citation type="journal article" date="2012" name="Nature">
        <title>Algal genomes reveal evolutionary mosaicism and the fate of nucleomorphs.</title>
        <authorList>
            <consortium name="DOE Joint Genome Institute"/>
            <person name="Curtis B.A."/>
            <person name="Tanifuji G."/>
            <person name="Burki F."/>
            <person name="Gruber A."/>
            <person name="Irimia M."/>
            <person name="Maruyama S."/>
            <person name="Arias M.C."/>
            <person name="Ball S.G."/>
            <person name="Gile G.H."/>
            <person name="Hirakawa Y."/>
            <person name="Hopkins J.F."/>
            <person name="Kuo A."/>
            <person name="Rensing S.A."/>
            <person name="Schmutz J."/>
            <person name="Symeonidi A."/>
            <person name="Elias M."/>
            <person name="Eveleigh R.J."/>
            <person name="Herman E.K."/>
            <person name="Klute M.J."/>
            <person name="Nakayama T."/>
            <person name="Obornik M."/>
            <person name="Reyes-Prieto A."/>
            <person name="Armbrust E.V."/>
            <person name="Aves S.J."/>
            <person name="Beiko R.G."/>
            <person name="Coutinho P."/>
            <person name="Dacks J.B."/>
            <person name="Durnford D.G."/>
            <person name="Fast N.M."/>
            <person name="Green B.R."/>
            <person name="Grisdale C.J."/>
            <person name="Hempel F."/>
            <person name="Henrissat B."/>
            <person name="Hoppner M.P."/>
            <person name="Ishida K."/>
            <person name="Kim E."/>
            <person name="Koreny L."/>
            <person name="Kroth P.G."/>
            <person name="Liu Y."/>
            <person name="Malik S.B."/>
            <person name="Maier U.G."/>
            <person name="McRose D."/>
            <person name="Mock T."/>
            <person name="Neilson J.A."/>
            <person name="Onodera N.T."/>
            <person name="Poole A.M."/>
            <person name="Pritham E.J."/>
            <person name="Richards T.A."/>
            <person name="Rocap G."/>
            <person name="Roy S.W."/>
            <person name="Sarai C."/>
            <person name="Schaack S."/>
            <person name="Shirato S."/>
            <person name="Slamovits C.H."/>
            <person name="Spencer D.F."/>
            <person name="Suzuki S."/>
            <person name="Worden A.Z."/>
            <person name="Zauner S."/>
            <person name="Barry K."/>
            <person name="Bell C."/>
            <person name="Bharti A.K."/>
            <person name="Crow J.A."/>
            <person name="Grimwood J."/>
            <person name="Kramer R."/>
            <person name="Lindquist E."/>
            <person name="Lucas S."/>
            <person name="Salamov A."/>
            <person name="McFadden G.I."/>
            <person name="Lane C.E."/>
            <person name="Keeling P.J."/>
            <person name="Gray M.W."/>
            <person name="Grigoriev I.V."/>
            <person name="Archibald J.M."/>
        </authorList>
    </citation>
    <scope>NUCLEOTIDE SEQUENCE</scope>
    <source>
        <strain evidence="1 3">CCMP2712</strain>
    </source>
</reference>
<proteinExistence type="predicted"/>
<dbReference type="EnsemblProtists" id="EKX49435">
    <property type="protein sequence ID" value="EKX49435"/>
    <property type="gene ID" value="GUITHDRAFT_104964"/>
</dbReference>
<dbReference type="GeneID" id="17306114"/>
<reference evidence="2" key="3">
    <citation type="submission" date="2015-06" db="UniProtKB">
        <authorList>
            <consortium name="EnsemblProtists"/>
        </authorList>
    </citation>
    <scope>IDENTIFICATION</scope>
</reference>
<evidence type="ECO:0000313" key="1">
    <source>
        <dbReference type="EMBL" id="EKX49435.1"/>
    </source>
</evidence>
<dbReference type="KEGG" id="gtt:GUITHDRAFT_104964"/>
<dbReference type="RefSeq" id="XP_005836415.1">
    <property type="nucleotide sequence ID" value="XM_005836358.1"/>
</dbReference>
<dbReference type="PaxDb" id="55529-EKX49435"/>
<organism evidence="1">
    <name type="scientific">Guillardia theta (strain CCMP2712)</name>
    <name type="common">Cryptophyte</name>
    <dbReference type="NCBI Taxonomy" id="905079"/>
    <lineage>
        <taxon>Eukaryota</taxon>
        <taxon>Cryptophyceae</taxon>
        <taxon>Pyrenomonadales</taxon>
        <taxon>Geminigeraceae</taxon>
        <taxon>Guillardia</taxon>
    </lineage>
</organism>
<dbReference type="AlphaFoldDB" id="L1JMK8"/>
<accession>L1JMK8</accession>
<reference evidence="3" key="2">
    <citation type="submission" date="2012-11" db="EMBL/GenBank/DDBJ databases">
        <authorList>
            <person name="Kuo A."/>
            <person name="Curtis B.A."/>
            <person name="Tanifuji G."/>
            <person name="Burki F."/>
            <person name="Gruber A."/>
            <person name="Irimia M."/>
            <person name="Maruyama S."/>
            <person name="Arias M.C."/>
            <person name="Ball S.G."/>
            <person name="Gile G.H."/>
            <person name="Hirakawa Y."/>
            <person name="Hopkins J.F."/>
            <person name="Rensing S.A."/>
            <person name="Schmutz J."/>
            <person name="Symeonidi A."/>
            <person name="Elias M."/>
            <person name="Eveleigh R.J."/>
            <person name="Herman E.K."/>
            <person name="Klute M.J."/>
            <person name="Nakayama T."/>
            <person name="Obornik M."/>
            <person name="Reyes-Prieto A."/>
            <person name="Armbrust E.V."/>
            <person name="Aves S.J."/>
            <person name="Beiko R.G."/>
            <person name="Coutinho P."/>
            <person name="Dacks J.B."/>
            <person name="Durnford D.G."/>
            <person name="Fast N.M."/>
            <person name="Green B.R."/>
            <person name="Grisdale C."/>
            <person name="Hempe F."/>
            <person name="Henrissat B."/>
            <person name="Hoppner M.P."/>
            <person name="Ishida K.-I."/>
            <person name="Kim E."/>
            <person name="Koreny L."/>
            <person name="Kroth P.G."/>
            <person name="Liu Y."/>
            <person name="Malik S.-B."/>
            <person name="Maier U.G."/>
            <person name="McRose D."/>
            <person name="Mock T."/>
            <person name="Neilson J.A."/>
            <person name="Onodera N.T."/>
            <person name="Poole A.M."/>
            <person name="Pritham E.J."/>
            <person name="Richards T.A."/>
            <person name="Rocap G."/>
            <person name="Roy S.W."/>
            <person name="Sarai C."/>
            <person name="Schaack S."/>
            <person name="Shirato S."/>
            <person name="Slamovits C.H."/>
            <person name="Spencer D.F."/>
            <person name="Suzuki S."/>
            <person name="Worden A.Z."/>
            <person name="Zauner S."/>
            <person name="Barry K."/>
            <person name="Bell C."/>
            <person name="Bharti A.K."/>
            <person name="Crow J.A."/>
            <person name="Grimwood J."/>
            <person name="Kramer R."/>
            <person name="Lindquist E."/>
            <person name="Lucas S."/>
            <person name="Salamov A."/>
            <person name="McFadden G.I."/>
            <person name="Lane C.E."/>
            <person name="Keeling P.J."/>
            <person name="Gray M.W."/>
            <person name="Grigoriev I.V."/>
            <person name="Archibald J.M."/>
        </authorList>
    </citation>
    <scope>NUCLEOTIDE SEQUENCE</scope>
    <source>
        <strain evidence="3">CCMP2712</strain>
    </source>
</reference>
<dbReference type="EMBL" id="JH992982">
    <property type="protein sequence ID" value="EKX49435.1"/>
    <property type="molecule type" value="Genomic_DNA"/>
</dbReference>
<keyword evidence="3" id="KW-1185">Reference proteome</keyword>
<gene>
    <name evidence="1" type="ORF">GUITHDRAFT_104964</name>
</gene>
<evidence type="ECO:0000313" key="2">
    <source>
        <dbReference type="EnsemblProtists" id="EKX49435"/>
    </source>
</evidence>
<sequence>MFADIREFVALDQYRGTFEFPKINDCSTPGECHSSWKEGQYIDNMASVTTNWDNIGTGAGEGTDNIYLHFDSMASDSWKAGSAPNPSVFW</sequence>
<dbReference type="Proteomes" id="UP000011087">
    <property type="component" value="Unassembled WGS sequence"/>
</dbReference>
<protein>
    <submittedName>
        <fullName evidence="1 2">Uncharacterized protein</fullName>
    </submittedName>
</protein>